<keyword evidence="1" id="KW-0233">DNA recombination</keyword>
<dbReference type="RefSeq" id="WP_253200142.1">
    <property type="nucleotide sequence ID" value="NZ_CP086239.1"/>
</dbReference>
<protein>
    <recommendedName>
        <fullName evidence="4">Integrase</fullName>
    </recommendedName>
</protein>
<dbReference type="Proteomes" id="UP001164733">
    <property type="component" value="Chromosome"/>
</dbReference>
<dbReference type="GO" id="GO:0003677">
    <property type="term" value="F:DNA binding"/>
    <property type="evidence" value="ECO:0007669"/>
    <property type="project" value="InterPro"/>
</dbReference>
<dbReference type="Gene3D" id="1.10.443.10">
    <property type="entry name" value="Intergrase catalytic core"/>
    <property type="match status" value="1"/>
</dbReference>
<dbReference type="EMBL" id="CP086239">
    <property type="protein sequence ID" value="WAG59730.1"/>
    <property type="molecule type" value="Genomic_DNA"/>
</dbReference>
<proteinExistence type="predicted"/>
<dbReference type="InterPro" id="IPR013762">
    <property type="entry name" value="Integrase-like_cat_sf"/>
</dbReference>
<evidence type="ECO:0000256" key="1">
    <source>
        <dbReference type="ARBA" id="ARBA00023172"/>
    </source>
</evidence>
<dbReference type="GO" id="GO:0006310">
    <property type="term" value="P:DNA recombination"/>
    <property type="evidence" value="ECO:0007669"/>
    <property type="project" value="UniProtKB-KW"/>
</dbReference>
<evidence type="ECO:0000313" key="2">
    <source>
        <dbReference type="EMBL" id="WAG59730.1"/>
    </source>
</evidence>
<name>A0AA47EGN7_9CLOT</name>
<evidence type="ECO:0008006" key="4">
    <source>
        <dbReference type="Google" id="ProtNLM"/>
    </source>
</evidence>
<dbReference type="SUPFAM" id="SSF56349">
    <property type="entry name" value="DNA breaking-rejoining enzymes"/>
    <property type="match status" value="1"/>
</dbReference>
<reference evidence="2" key="1">
    <citation type="submission" date="2021-11" db="EMBL/GenBank/DDBJ databases">
        <title>Clostridia strains as spoilage organisms.</title>
        <authorList>
            <person name="Wambui J."/>
            <person name="Stevens M.J.A."/>
            <person name="Stephan R."/>
        </authorList>
    </citation>
    <scope>NUCLEOTIDE SEQUENCE</scope>
    <source>
        <strain evidence="2">CF009</strain>
    </source>
</reference>
<accession>A0AA47EGN7</accession>
<organism evidence="2 3">
    <name type="scientific">Clostridium estertheticum</name>
    <dbReference type="NCBI Taxonomy" id="238834"/>
    <lineage>
        <taxon>Bacteria</taxon>
        <taxon>Bacillati</taxon>
        <taxon>Bacillota</taxon>
        <taxon>Clostridia</taxon>
        <taxon>Eubacteriales</taxon>
        <taxon>Clostridiaceae</taxon>
        <taxon>Clostridium</taxon>
    </lineage>
</organism>
<dbReference type="InterPro" id="IPR011010">
    <property type="entry name" value="DNA_brk_join_enz"/>
</dbReference>
<dbReference type="AlphaFoldDB" id="A0AA47EGN7"/>
<dbReference type="GO" id="GO:0015074">
    <property type="term" value="P:DNA integration"/>
    <property type="evidence" value="ECO:0007669"/>
    <property type="project" value="InterPro"/>
</dbReference>
<evidence type="ECO:0000313" key="3">
    <source>
        <dbReference type="Proteomes" id="UP001164733"/>
    </source>
</evidence>
<gene>
    <name evidence="2" type="ORF">LL038_19425</name>
</gene>
<sequence length="42" mass="4780">MFELDEDPKTVQVLLGHASISITLDTYTHVLDSKEESFTKIK</sequence>